<accession>A0A918JUK0</accession>
<evidence type="ECO:0000313" key="2">
    <source>
        <dbReference type="Proteomes" id="UP000601108"/>
    </source>
</evidence>
<proteinExistence type="predicted"/>
<gene>
    <name evidence="1" type="ORF">GCM10007384_11210</name>
</gene>
<name>A0A918JUK0_9FLAO</name>
<dbReference type="AlphaFoldDB" id="A0A918JUK0"/>
<dbReference type="Proteomes" id="UP000601108">
    <property type="component" value="Unassembled WGS sequence"/>
</dbReference>
<keyword evidence="2" id="KW-1185">Reference proteome</keyword>
<comment type="caution">
    <text evidence="1">The sequence shown here is derived from an EMBL/GenBank/DDBJ whole genome shotgun (WGS) entry which is preliminary data.</text>
</comment>
<protein>
    <submittedName>
        <fullName evidence="1">Uncharacterized protein</fullName>
    </submittedName>
</protein>
<sequence>MIELYLKTDDVKKVNLISEINYESKDIFNIRIIDINEEGLHEISNKFDLDLSIFNLKEDIEISSHYLKSIDQLSFNFSIPNYIKNTLFKEEMD</sequence>
<dbReference type="RefSeq" id="WP_027414068.1">
    <property type="nucleotide sequence ID" value="NZ_BMWS01000005.1"/>
</dbReference>
<organism evidence="1 2">
    <name type="scientific">Aquimarina muelleri</name>
    <dbReference type="NCBI Taxonomy" id="279356"/>
    <lineage>
        <taxon>Bacteria</taxon>
        <taxon>Pseudomonadati</taxon>
        <taxon>Bacteroidota</taxon>
        <taxon>Flavobacteriia</taxon>
        <taxon>Flavobacteriales</taxon>
        <taxon>Flavobacteriaceae</taxon>
        <taxon>Aquimarina</taxon>
    </lineage>
</organism>
<evidence type="ECO:0000313" key="1">
    <source>
        <dbReference type="EMBL" id="GGX11172.1"/>
    </source>
</evidence>
<dbReference type="EMBL" id="BMWS01000005">
    <property type="protein sequence ID" value="GGX11172.1"/>
    <property type="molecule type" value="Genomic_DNA"/>
</dbReference>
<reference evidence="1 2" key="1">
    <citation type="journal article" date="2014" name="Int. J. Syst. Evol. Microbiol.">
        <title>Complete genome sequence of Corynebacterium casei LMG S-19264T (=DSM 44701T), isolated from a smear-ripened cheese.</title>
        <authorList>
            <consortium name="US DOE Joint Genome Institute (JGI-PGF)"/>
            <person name="Walter F."/>
            <person name="Albersmeier A."/>
            <person name="Kalinowski J."/>
            <person name="Ruckert C."/>
        </authorList>
    </citation>
    <scope>NUCLEOTIDE SEQUENCE [LARGE SCALE GENOMIC DNA]</scope>
    <source>
        <strain evidence="1 2">KCTC 12285</strain>
    </source>
</reference>